<comment type="subcellular location">
    <subcellularLocation>
        <location evidence="8">Cell projection</location>
        <location evidence="8">Kinocilium</location>
    </subcellularLocation>
    <subcellularLocation>
        <location evidence="1">Cytoplasm</location>
        <location evidence="1">Cytoskeleton</location>
        <location evidence="1">Flagellum axoneme</location>
    </subcellularLocation>
</comment>
<keyword evidence="12" id="KW-1185">Reference proteome</keyword>
<evidence type="ECO:0000256" key="4">
    <source>
        <dbReference type="ARBA" id="ARBA00022846"/>
    </source>
</evidence>
<proteinExistence type="inferred from homology"/>
<evidence type="ECO:0000313" key="11">
    <source>
        <dbReference type="EMBL" id="BES97508.1"/>
    </source>
</evidence>
<dbReference type="PANTHER" id="PTHR22069">
    <property type="entry name" value="MITOCHONDRIAL RIBOSOMAL PROTEIN S18"/>
    <property type="match status" value="1"/>
</dbReference>
<evidence type="ECO:0000256" key="2">
    <source>
        <dbReference type="ARBA" id="ARBA00022490"/>
    </source>
</evidence>
<evidence type="ECO:0000256" key="8">
    <source>
        <dbReference type="ARBA" id="ARBA00037822"/>
    </source>
</evidence>
<keyword evidence="6" id="KW-0206">Cytoskeleton</keyword>
<gene>
    <name evidence="11" type="ORF">NTJ_10322</name>
</gene>
<evidence type="ECO:0000256" key="6">
    <source>
        <dbReference type="ARBA" id="ARBA00023212"/>
    </source>
</evidence>
<keyword evidence="2" id="KW-0963">Cytoplasm</keyword>
<dbReference type="InterPro" id="IPR006802">
    <property type="entry name" value="Radial_spoke"/>
</dbReference>
<keyword evidence="7" id="KW-0966">Cell projection</keyword>
<accession>A0ABN7AZW2</accession>
<dbReference type="Pfam" id="PF04712">
    <property type="entry name" value="Radial_spoke"/>
    <property type="match status" value="1"/>
</dbReference>
<dbReference type="EMBL" id="AP028916">
    <property type="protein sequence ID" value="BES97508.1"/>
    <property type="molecule type" value="Genomic_DNA"/>
</dbReference>
<evidence type="ECO:0000256" key="5">
    <source>
        <dbReference type="ARBA" id="ARBA00023069"/>
    </source>
</evidence>
<protein>
    <recommendedName>
        <fullName evidence="10">Radial spoke head protein 9 homolog</fullName>
    </recommendedName>
</protein>
<comment type="similarity">
    <text evidence="9">Belongs to the flagellar radial spoke RSP9 family.</text>
</comment>
<evidence type="ECO:0000256" key="3">
    <source>
        <dbReference type="ARBA" id="ARBA00022794"/>
    </source>
</evidence>
<evidence type="ECO:0000256" key="9">
    <source>
        <dbReference type="ARBA" id="ARBA00038319"/>
    </source>
</evidence>
<sequence length="288" mass="33548">MDLEHLANGHDIFALSGNTLNVEKNCLLQSSLTVLLNDNHFRKVYFWGKIFGLDSDYYVAFGYTKDILRSAVYYYSKNAVDWVLLPKPTETDYFLCQIITTRFMGDPSLQTDVVDDQPTEEPTERESLKKEERSIYWKKYPTYTLKEEDRLAATVKLINKEGIAVPRGALFKQSDGHIVHNESWFGMNLENATILQNYFHFRKPVNRWDENATKRPNYNYAYDFLDPIDADIPKHFAWSCQVVNTKRAACLRSLYWPGAVSYNILESPVWGFLYFGPAKRNIDIPFMI</sequence>
<keyword evidence="5" id="KW-0969">Cilium</keyword>
<evidence type="ECO:0000256" key="10">
    <source>
        <dbReference type="ARBA" id="ARBA00041080"/>
    </source>
</evidence>
<evidence type="ECO:0000256" key="1">
    <source>
        <dbReference type="ARBA" id="ARBA00004611"/>
    </source>
</evidence>
<name>A0ABN7AZW2_9HEMI</name>
<keyword evidence="3" id="KW-0970">Cilium biogenesis/degradation</keyword>
<dbReference type="Proteomes" id="UP001307889">
    <property type="component" value="Chromosome 8"/>
</dbReference>
<dbReference type="InterPro" id="IPR055316">
    <property type="entry name" value="RSP9"/>
</dbReference>
<organism evidence="11 12">
    <name type="scientific">Nesidiocoris tenuis</name>
    <dbReference type="NCBI Taxonomy" id="355587"/>
    <lineage>
        <taxon>Eukaryota</taxon>
        <taxon>Metazoa</taxon>
        <taxon>Ecdysozoa</taxon>
        <taxon>Arthropoda</taxon>
        <taxon>Hexapoda</taxon>
        <taxon>Insecta</taxon>
        <taxon>Pterygota</taxon>
        <taxon>Neoptera</taxon>
        <taxon>Paraneoptera</taxon>
        <taxon>Hemiptera</taxon>
        <taxon>Heteroptera</taxon>
        <taxon>Panheteroptera</taxon>
        <taxon>Cimicomorpha</taxon>
        <taxon>Miridae</taxon>
        <taxon>Dicyphina</taxon>
        <taxon>Nesidiocoris</taxon>
    </lineage>
</organism>
<keyword evidence="4" id="KW-0282">Flagellum</keyword>
<reference evidence="11 12" key="1">
    <citation type="submission" date="2023-09" db="EMBL/GenBank/DDBJ databases">
        <title>Nesidiocoris tenuis whole genome shotgun sequence.</title>
        <authorList>
            <person name="Shibata T."/>
            <person name="Shimoda M."/>
            <person name="Kobayashi T."/>
            <person name="Uehara T."/>
        </authorList>
    </citation>
    <scope>NUCLEOTIDE SEQUENCE [LARGE SCALE GENOMIC DNA]</scope>
    <source>
        <strain evidence="11 12">Japan</strain>
    </source>
</reference>
<evidence type="ECO:0000256" key="7">
    <source>
        <dbReference type="ARBA" id="ARBA00023273"/>
    </source>
</evidence>
<evidence type="ECO:0000313" key="12">
    <source>
        <dbReference type="Proteomes" id="UP001307889"/>
    </source>
</evidence>
<dbReference type="PANTHER" id="PTHR22069:SF0">
    <property type="entry name" value="RADIAL SPOKE HEAD PROTEIN 9 HOMOLOG"/>
    <property type="match status" value="1"/>
</dbReference>